<accession>A0ACC2HPA7</accession>
<proteinExistence type="predicted"/>
<dbReference type="EMBL" id="JAPESX010003584">
    <property type="protein sequence ID" value="KAJ8104678.1"/>
    <property type="molecule type" value="Genomic_DNA"/>
</dbReference>
<evidence type="ECO:0000313" key="1">
    <source>
        <dbReference type="EMBL" id="KAJ8104678.1"/>
    </source>
</evidence>
<comment type="caution">
    <text evidence="1">The sequence shown here is derived from an EMBL/GenBank/DDBJ whole genome shotgun (WGS) entry which is preliminary data.</text>
</comment>
<keyword evidence="2" id="KW-1185">Reference proteome</keyword>
<organism evidence="1 2">
    <name type="scientific">Nemania bipapillata</name>
    <dbReference type="NCBI Taxonomy" id="110536"/>
    <lineage>
        <taxon>Eukaryota</taxon>
        <taxon>Fungi</taxon>
        <taxon>Dikarya</taxon>
        <taxon>Ascomycota</taxon>
        <taxon>Pezizomycotina</taxon>
        <taxon>Sordariomycetes</taxon>
        <taxon>Xylariomycetidae</taxon>
        <taxon>Xylariales</taxon>
        <taxon>Xylariaceae</taxon>
        <taxon>Nemania</taxon>
    </lineage>
</organism>
<reference evidence="1" key="1">
    <citation type="submission" date="2022-11" db="EMBL/GenBank/DDBJ databases">
        <title>Genome Sequence of Nemania bipapillata.</title>
        <authorList>
            <person name="Buettner E."/>
        </authorList>
    </citation>
    <scope>NUCLEOTIDE SEQUENCE</scope>
    <source>
        <strain evidence="1">CP14</strain>
    </source>
</reference>
<sequence length="456" mass="49653">MTDTPVTGTSTPGALGKKKRGRPSKAEVHALHIAQQASFGEEELANVPLPPASTNGPSLSTPKKRLARVVADMDDPETDINEAISKQLRGGSESDSDDRVARSEEEALDESDKLDMDVGFTSLDSFLPGPSSRGYAEFSVPTLPSSTQPDPSRFISPVPISLPPTSKSKPSSRRKTQLTNPVPVPPSRKPTWNKSETPIPVPSYPLPKAKLSTQPHVVTVTPIPAPPYAAAPKPKPRAESHQTKITPILPPPCPVPRPKEPHTITYTPVPAPLPFPHTPATSAAPISKNGSSHKRKQPQPEAEKEWEVKRLEGDKFVEIKGKLVRHFLVRWVGKWPAGQNPTWEPEEYIPEAMVRRYLKNKLAKMAQSGSSPSQTERLTPAFKRTYSSVAEAFEGDVDAVPLLSTSSPGGFQVDDGGDEEEGEEHLQVTEHTRSNTPFQKSRIDPGLLRELVASFS</sequence>
<name>A0ACC2HPA7_9PEZI</name>
<gene>
    <name evidence="1" type="ORF">ONZ43_g7738</name>
</gene>
<protein>
    <submittedName>
        <fullName evidence="1">Uncharacterized protein</fullName>
    </submittedName>
</protein>
<evidence type="ECO:0000313" key="2">
    <source>
        <dbReference type="Proteomes" id="UP001153334"/>
    </source>
</evidence>
<dbReference type="Proteomes" id="UP001153334">
    <property type="component" value="Unassembled WGS sequence"/>
</dbReference>